<accession>A0A6J7SXA7</accession>
<keyword evidence="6" id="KW-0479">Metal-binding</keyword>
<evidence type="ECO:0000256" key="10">
    <source>
        <dbReference type="ARBA" id="ARBA00023008"/>
    </source>
</evidence>
<evidence type="ECO:0000256" key="2">
    <source>
        <dbReference type="ARBA" id="ARBA00007866"/>
    </source>
</evidence>
<evidence type="ECO:0000313" key="14">
    <source>
        <dbReference type="EMBL" id="CAB5046144.1"/>
    </source>
</evidence>
<keyword evidence="9 12" id="KW-1133">Transmembrane helix</keyword>
<organism evidence="14">
    <name type="scientific">freshwater metagenome</name>
    <dbReference type="NCBI Taxonomy" id="449393"/>
    <lineage>
        <taxon>unclassified sequences</taxon>
        <taxon>metagenomes</taxon>
        <taxon>ecological metagenomes</taxon>
    </lineage>
</organism>
<proteinExistence type="inferred from homology"/>
<dbReference type="GO" id="GO:0016020">
    <property type="term" value="C:membrane"/>
    <property type="evidence" value="ECO:0007669"/>
    <property type="project" value="UniProtKB-SubCell"/>
</dbReference>
<evidence type="ECO:0000256" key="8">
    <source>
        <dbReference type="ARBA" id="ARBA00022982"/>
    </source>
</evidence>
<dbReference type="AlphaFoldDB" id="A0A6J7SXA7"/>
<keyword evidence="7" id="KW-1278">Translocase</keyword>
<evidence type="ECO:0000256" key="3">
    <source>
        <dbReference type="ARBA" id="ARBA00012949"/>
    </source>
</evidence>
<dbReference type="Gene3D" id="1.10.287.90">
    <property type="match status" value="1"/>
</dbReference>
<dbReference type="PANTHER" id="PTHR22888">
    <property type="entry name" value="CYTOCHROME C OXIDASE, SUBUNIT II"/>
    <property type="match status" value="1"/>
</dbReference>
<evidence type="ECO:0000256" key="5">
    <source>
        <dbReference type="ARBA" id="ARBA00022692"/>
    </source>
</evidence>
<dbReference type="EMBL" id="CAFBQE010000013">
    <property type="protein sequence ID" value="CAB5046144.1"/>
    <property type="molecule type" value="Genomic_DNA"/>
</dbReference>
<dbReference type="PANTHER" id="PTHR22888:SF9">
    <property type="entry name" value="CYTOCHROME C OXIDASE SUBUNIT 2"/>
    <property type="match status" value="1"/>
</dbReference>
<dbReference type="GO" id="GO:0042773">
    <property type="term" value="P:ATP synthesis coupled electron transport"/>
    <property type="evidence" value="ECO:0007669"/>
    <property type="project" value="TreeGrafter"/>
</dbReference>
<dbReference type="InterPro" id="IPR001505">
    <property type="entry name" value="Copper_CuA"/>
</dbReference>
<keyword evidence="4" id="KW-0813">Transport</keyword>
<sequence length="249" mass="27428">MRTQRVKALAALVLMSPVFFLTGCSKVSELGFPADVTSVSNESLPLWQGAWIAAGVVGVITLILILWPAVFHRAKVGAPEFPKQTQYNIPVEIIYTVIPFIIVAVMFFYTVQKENVIVAKSTTAMHQIAVNGFQWSWQFSYLDAGKGAVVTGTTAAAPVLVIPLGEPVRYTFTGNDVIHGFWVPAFMIQIQNLPGVTNQLEFTAKKLGEYPGRCNMHCGRAHSQMRFTVKVVTPTEYKNYLESLKGSQA</sequence>
<comment type="subcellular location">
    <subcellularLocation>
        <location evidence="1">Membrane</location>
        <topology evidence="1">Multi-pass membrane protein</topology>
    </subcellularLocation>
</comment>
<dbReference type="PROSITE" id="PS51257">
    <property type="entry name" value="PROKAR_LIPOPROTEIN"/>
    <property type="match status" value="1"/>
</dbReference>
<dbReference type="EC" id="7.1.1.9" evidence="3"/>
<dbReference type="GO" id="GO:0005507">
    <property type="term" value="F:copper ion binding"/>
    <property type="evidence" value="ECO:0007669"/>
    <property type="project" value="InterPro"/>
</dbReference>
<dbReference type="Gene3D" id="2.60.40.420">
    <property type="entry name" value="Cupredoxins - blue copper proteins"/>
    <property type="match status" value="1"/>
</dbReference>
<dbReference type="PROSITE" id="PS50857">
    <property type="entry name" value="COX2_CUA"/>
    <property type="match status" value="1"/>
</dbReference>
<dbReference type="InterPro" id="IPR036257">
    <property type="entry name" value="Cyt_c_oxidase_su2_TM_sf"/>
</dbReference>
<evidence type="ECO:0000256" key="4">
    <source>
        <dbReference type="ARBA" id="ARBA00022448"/>
    </source>
</evidence>
<protein>
    <recommendedName>
        <fullName evidence="3">cytochrome-c oxidase</fullName>
        <ecNumber evidence="3">7.1.1.9</ecNumber>
    </recommendedName>
</protein>
<dbReference type="SUPFAM" id="SSF81464">
    <property type="entry name" value="Cytochrome c oxidase subunit II-like, transmembrane region"/>
    <property type="match status" value="1"/>
</dbReference>
<feature type="transmembrane region" description="Helical" evidence="12">
    <location>
        <begin position="92"/>
        <end position="111"/>
    </location>
</feature>
<keyword evidence="8" id="KW-0249">Electron transport</keyword>
<evidence type="ECO:0000256" key="9">
    <source>
        <dbReference type="ARBA" id="ARBA00022989"/>
    </source>
</evidence>
<evidence type="ECO:0000256" key="1">
    <source>
        <dbReference type="ARBA" id="ARBA00004141"/>
    </source>
</evidence>
<name>A0A6J7SXA7_9ZZZZ</name>
<evidence type="ECO:0000256" key="12">
    <source>
        <dbReference type="SAM" id="Phobius"/>
    </source>
</evidence>
<keyword evidence="10" id="KW-0186">Copper</keyword>
<evidence type="ECO:0000259" key="13">
    <source>
        <dbReference type="PROSITE" id="PS50857"/>
    </source>
</evidence>
<feature type="domain" description="Cytochrome oxidase subunit II copper A binding" evidence="13">
    <location>
        <begin position="123"/>
        <end position="243"/>
    </location>
</feature>
<dbReference type="PROSITE" id="PS00078">
    <property type="entry name" value="COX2"/>
    <property type="match status" value="1"/>
</dbReference>
<keyword evidence="5 12" id="KW-0812">Transmembrane</keyword>
<evidence type="ECO:0000256" key="6">
    <source>
        <dbReference type="ARBA" id="ARBA00022723"/>
    </source>
</evidence>
<gene>
    <name evidence="14" type="ORF">UFOPK4284_00355</name>
</gene>
<evidence type="ECO:0000256" key="7">
    <source>
        <dbReference type="ARBA" id="ARBA00022967"/>
    </source>
</evidence>
<dbReference type="PRINTS" id="PR01166">
    <property type="entry name" value="CYCOXIDASEII"/>
</dbReference>
<comment type="similarity">
    <text evidence="2">Belongs to the cytochrome c oxidase subunit 2 family.</text>
</comment>
<dbReference type="InterPro" id="IPR002429">
    <property type="entry name" value="CcO_II-like_C"/>
</dbReference>
<dbReference type="Pfam" id="PF00116">
    <property type="entry name" value="COX2"/>
    <property type="match status" value="1"/>
</dbReference>
<dbReference type="InterPro" id="IPR045187">
    <property type="entry name" value="CcO_II"/>
</dbReference>
<dbReference type="GO" id="GO:0004129">
    <property type="term" value="F:cytochrome-c oxidase activity"/>
    <property type="evidence" value="ECO:0007669"/>
    <property type="project" value="UniProtKB-EC"/>
</dbReference>
<dbReference type="SUPFAM" id="SSF49503">
    <property type="entry name" value="Cupredoxins"/>
    <property type="match status" value="1"/>
</dbReference>
<dbReference type="InterPro" id="IPR008972">
    <property type="entry name" value="Cupredoxin"/>
</dbReference>
<evidence type="ECO:0000256" key="11">
    <source>
        <dbReference type="ARBA" id="ARBA00023136"/>
    </source>
</evidence>
<feature type="transmembrane region" description="Helical" evidence="12">
    <location>
        <begin position="50"/>
        <end position="71"/>
    </location>
</feature>
<reference evidence="14" key="1">
    <citation type="submission" date="2020-05" db="EMBL/GenBank/DDBJ databases">
        <authorList>
            <person name="Chiriac C."/>
            <person name="Salcher M."/>
            <person name="Ghai R."/>
            <person name="Kavagutti S V."/>
        </authorList>
    </citation>
    <scope>NUCLEOTIDE SEQUENCE</scope>
</reference>
<keyword evidence="11 12" id="KW-0472">Membrane</keyword>